<reference evidence="2" key="1">
    <citation type="journal article" date="2018" name="Nat. Microbiol.">
        <title>Leveraging single-cell genomics to expand the fungal tree of life.</title>
        <authorList>
            <person name="Ahrendt S.R."/>
            <person name="Quandt C.A."/>
            <person name="Ciobanu D."/>
            <person name="Clum A."/>
            <person name="Salamov A."/>
            <person name="Andreopoulos B."/>
            <person name="Cheng J.F."/>
            <person name="Woyke T."/>
            <person name="Pelin A."/>
            <person name="Henrissat B."/>
            <person name="Reynolds N.K."/>
            <person name="Benny G.L."/>
            <person name="Smith M.E."/>
            <person name="James T.Y."/>
            <person name="Grigoriev I.V."/>
        </authorList>
    </citation>
    <scope>NUCLEOTIDE SEQUENCE [LARGE SCALE GENOMIC DNA]</scope>
    <source>
        <strain evidence="2">Benny S71-1</strain>
    </source>
</reference>
<evidence type="ECO:0000313" key="2">
    <source>
        <dbReference type="Proteomes" id="UP000278143"/>
    </source>
</evidence>
<proteinExistence type="predicted"/>
<dbReference type="EMBL" id="KZ991332">
    <property type="protein sequence ID" value="RKP23075.1"/>
    <property type="molecule type" value="Genomic_DNA"/>
</dbReference>
<accession>A0A4P9YTG9</accession>
<dbReference type="AlphaFoldDB" id="A0A4P9YTG9"/>
<sequence length="801" mass="86988">MADSEKSAPNAMVVVLLENRHSSVGLNLRSHDTAIYVGERMQGLAKQLLSDEYEVATLHMEHVYLRQKNALLGKQRAVFGYTVYELVDSSRMAANYHPGTAQHRHRSLSAPLQSAEQQATYGGGSGALMAKESRFLLIGWVKLSGRHARFATVVFRAVCSAEQIPNGLPESPHLRHYIYRTLISYAHNGTGIWEQDTDAGQPYQSAAASERGSWLQGLSYASYLGIGQVPVLSIQLYEMDGIPKSPALAAYPRHGMVQGNHAYVPHYPHNHCVYRPLVPWPPSELHLQVDNAHSALRLLNGRFFSVGSRCISEPARHLHPGDKSTGIYVTEPSGQRSIGILCFQVVDIGSNLLQHSPHVIISWCISGEAGQETLRFHADILQDRDMGYDGSLGALHAPNVYAQVMAAHIKSSQEDASASPPSSNTGTRGEWIMECTALLDIRIPYRMTTRVWMSAMGQLCYSVVLSGKGSHPTVSASDSACTYRRLLIDKPTMWHPVRKTSMPTLSPTQAIDGQWRTSTMSASTTATAMTRNTSMSRSTTAVNQAGHAAAPFYSLRGSACTDPSLALPKMPAVAQLSIQHLPPPPPPLPTSMAIKLSVQNQLDMIQLCAPRTFFMNLTSAAASNGFPVEAILPKQSTRVELNVNLPAEQHPTVQGCTLYEVKASDDDGSSSSSSSIPDGTFFAIGWSIEPRHGRRQFFASIAHIPGVMATVNMRSQKASPQVRRIIDLLIADSKGQGQLFTQLAHTRLKPAGDPMRQAYMLPSGTSVGVAASMSADGAVAIDIVLWPASESTTAPLKTTSR</sequence>
<name>A0A4P9YTG9_9FUNG</name>
<dbReference type="Proteomes" id="UP000278143">
    <property type="component" value="Unassembled WGS sequence"/>
</dbReference>
<dbReference type="OrthoDB" id="5588689at2759"/>
<protein>
    <submittedName>
        <fullName evidence="1">Uncharacterized protein</fullName>
    </submittedName>
</protein>
<organism evidence="1 2">
    <name type="scientific">Syncephalis pseudoplumigaleata</name>
    <dbReference type="NCBI Taxonomy" id="1712513"/>
    <lineage>
        <taxon>Eukaryota</taxon>
        <taxon>Fungi</taxon>
        <taxon>Fungi incertae sedis</taxon>
        <taxon>Zoopagomycota</taxon>
        <taxon>Zoopagomycotina</taxon>
        <taxon>Zoopagomycetes</taxon>
        <taxon>Zoopagales</taxon>
        <taxon>Piptocephalidaceae</taxon>
        <taxon>Syncephalis</taxon>
    </lineage>
</organism>
<gene>
    <name evidence="1" type="ORF">SYNPS1DRAFT_31229</name>
</gene>
<evidence type="ECO:0000313" key="1">
    <source>
        <dbReference type="EMBL" id="RKP23075.1"/>
    </source>
</evidence>
<keyword evidence="2" id="KW-1185">Reference proteome</keyword>